<dbReference type="GO" id="GO:0008017">
    <property type="term" value="F:microtubule binding"/>
    <property type="evidence" value="ECO:0007669"/>
    <property type="project" value="InterPro"/>
</dbReference>
<dbReference type="GO" id="GO:0005737">
    <property type="term" value="C:cytoplasm"/>
    <property type="evidence" value="ECO:0007669"/>
    <property type="project" value="TreeGrafter"/>
</dbReference>
<dbReference type="HOGENOM" id="CLU_568746_0_0_1"/>
<dbReference type="GO" id="GO:1990023">
    <property type="term" value="C:mitotic spindle midzone"/>
    <property type="evidence" value="ECO:0007669"/>
    <property type="project" value="TreeGrafter"/>
</dbReference>
<gene>
    <name evidence="3" type="ORF">GLOINDRAFT_153557</name>
</gene>
<protein>
    <submittedName>
        <fullName evidence="3">Uncharacterized protein</fullName>
    </submittedName>
</protein>
<name>U9U917_RHIID</name>
<feature type="coiled-coil region" evidence="1">
    <location>
        <begin position="276"/>
        <end position="350"/>
    </location>
</feature>
<dbReference type="VEuPathDB" id="FungiDB:RhiirFUN_011661"/>
<dbReference type="AlphaFoldDB" id="U9U917"/>
<dbReference type="Pfam" id="PF03999">
    <property type="entry name" value="MAP65_ASE1"/>
    <property type="match status" value="1"/>
</dbReference>
<dbReference type="PANTHER" id="PTHR19321:SF41">
    <property type="entry name" value="FASCETTO-RELATED"/>
    <property type="match status" value="1"/>
</dbReference>
<dbReference type="EMBL" id="KI280649">
    <property type="protein sequence ID" value="ESA16880.1"/>
    <property type="molecule type" value="Genomic_DNA"/>
</dbReference>
<proteinExistence type="predicted"/>
<feature type="compositionally biased region" description="Basic and acidic residues" evidence="2">
    <location>
        <begin position="226"/>
        <end position="235"/>
    </location>
</feature>
<dbReference type="Gene3D" id="1.20.58.1520">
    <property type="match status" value="1"/>
</dbReference>
<evidence type="ECO:0000313" key="3">
    <source>
        <dbReference type="EMBL" id="ESA16880.1"/>
    </source>
</evidence>
<keyword evidence="1" id="KW-0175">Coiled coil</keyword>
<dbReference type="PANTHER" id="PTHR19321">
    <property type="entry name" value="PROTEIN REGULATOR OF CYTOKINESIS 1 PRC1-RELATED"/>
    <property type="match status" value="1"/>
</dbReference>
<evidence type="ECO:0000256" key="1">
    <source>
        <dbReference type="SAM" id="Coils"/>
    </source>
</evidence>
<organism evidence="3">
    <name type="scientific">Rhizophagus irregularis (strain DAOM 181602 / DAOM 197198 / MUCL 43194)</name>
    <name type="common">Arbuscular mycorrhizal fungus</name>
    <name type="synonym">Glomus intraradices</name>
    <dbReference type="NCBI Taxonomy" id="747089"/>
    <lineage>
        <taxon>Eukaryota</taxon>
        <taxon>Fungi</taxon>
        <taxon>Fungi incertae sedis</taxon>
        <taxon>Mucoromycota</taxon>
        <taxon>Glomeromycotina</taxon>
        <taxon>Glomeromycetes</taxon>
        <taxon>Glomerales</taxon>
        <taxon>Glomeraceae</taxon>
        <taxon>Rhizophagus</taxon>
    </lineage>
</organism>
<dbReference type="InterPro" id="IPR007145">
    <property type="entry name" value="MAP65_Ase1_PRC1"/>
</dbReference>
<evidence type="ECO:0000256" key="2">
    <source>
        <dbReference type="SAM" id="MobiDB-lite"/>
    </source>
</evidence>
<dbReference type="eggNOG" id="ENOG502S6GZ">
    <property type="taxonomic scope" value="Eukaryota"/>
</dbReference>
<accession>U9U917</accession>
<reference evidence="3" key="1">
    <citation type="submission" date="2013-07" db="EMBL/GenBank/DDBJ databases">
        <title>The genome of an arbuscular mycorrhizal fungus provides insights into the evolution of the oldest plant symbiosis.</title>
        <authorList>
            <consortium name="DOE Joint Genome Institute"/>
            <person name="Tisserant E."/>
            <person name="Malbreil M."/>
            <person name="Kuo A."/>
            <person name="Kohler A."/>
            <person name="Symeonidi A."/>
            <person name="Balestrini R."/>
            <person name="Charron P."/>
            <person name="Duensing N."/>
            <person name="Frei-dit-Frey N."/>
            <person name="Gianinazzi-Pearson V."/>
            <person name="Gilbert B."/>
            <person name="Handa Y."/>
            <person name="Hijri M."/>
            <person name="Kaul R."/>
            <person name="Kawaguchi M."/>
            <person name="Krajinski F."/>
            <person name="Lammers P."/>
            <person name="Lapierre D."/>
            <person name="Masclaux F.G."/>
            <person name="Murat C."/>
            <person name="Morin E."/>
            <person name="Ndikumana S."/>
            <person name="Pagni M."/>
            <person name="Petitpierre D."/>
            <person name="Requena N."/>
            <person name="Rosikiewicz P."/>
            <person name="Riley R."/>
            <person name="Saito K."/>
            <person name="San Clemente H."/>
            <person name="Shapiro H."/>
            <person name="van Tuinen D."/>
            <person name="Becard G."/>
            <person name="Bonfante P."/>
            <person name="Paszkowski U."/>
            <person name="Shachar-Hill Y."/>
            <person name="Young J.P."/>
            <person name="Sanders I.R."/>
            <person name="Henrissat B."/>
            <person name="Rensing S.A."/>
            <person name="Grigoriev I.V."/>
            <person name="Corradi N."/>
            <person name="Roux C."/>
            <person name="Martin F."/>
        </authorList>
    </citation>
    <scope>NUCLEOTIDE SEQUENCE</scope>
    <source>
        <strain evidence="3">DAOM 197198</strain>
    </source>
</reference>
<sequence>MDALHFKIDQLKSLWQEYRVVNEYSGKDYSDQGEWAREKLQGILTEFDKLIQEQILWKSTLTAEIEDVLSEIEEYCHIFGRKVDILIDQAALLNYEVNNATRDRLMIIRNSLKEEHEITRLNVNKWLAGLNTFVQELDVDYIVPSAEVFENDLSTSVVRPLWCKYDEYAHVVVGLRGSFENSTIKLHYYWDKLNYKPQDEIDKGLAQLFLDKSIPNELYESLIQKEQDNQNKDNENNNDDSESEQKLDLELDLEAQGFVYYKPQLPEGLKLKPEQLEILKNKLTELGKVYEERKEKMSMMQRSIQNLYDELDIPEEDRIKLTDSLDQEYMDKLEVEFERLREIMRAKIQKAIEEYTVQLGELWDKCLVPQYERDEFFSSLRSLVSAEEVYELLAQEVDRLQDLYIKCAKIYRLMLERRALIEKMIEFEKSASDPRRLFQPSFRLLEEEKWRKSCWPNLVKIEDQLINACIAYEEGKVQIN</sequence>
<dbReference type="GO" id="GO:0051256">
    <property type="term" value="P:mitotic spindle midzone assembly"/>
    <property type="evidence" value="ECO:0007669"/>
    <property type="project" value="TreeGrafter"/>
</dbReference>
<feature type="region of interest" description="Disordered" evidence="2">
    <location>
        <begin position="226"/>
        <end position="245"/>
    </location>
</feature>